<organism evidence="1 2">
    <name type="scientific">Trapa natans</name>
    <name type="common">Water chestnut</name>
    <dbReference type="NCBI Taxonomy" id="22666"/>
    <lineage>
        <taxon>Eukaryota</taxon>
        <taxon>Viridiplantae</taxon>
        <taxon>Streptophyta</taxon>
        <taxon>Embryophyta</taxon>
        <taxon>Tracheophyta</taxon>
        <taxon>Spermatophyta</taxon>
        <taxon>Magnoliopsida</taxon>
        <taxon>eudicotyledons</taxon>
        <taxon>Gunneridae</taxon>
        <taxon>Pentapetalae</taxon>
        <taxon>rosids</taxon>
        <taxon>malvids</taxon>
        <taxon>Myrtales</taxon>
        <taxon>Lythraceae</taxon>
        <taxon>Trapa</taxon>
    </lineage>
</organism>
<dbReference type="EMBL" id="JAXQNO010000023">
    <property type="protein sequence ID" value="KAK4765001.1"/>
    <property type="molecule type" value="Genomic_DNA"/>
</dbReference>
<evidence type="ECO:0000313" key="1">
    <source>
        <dbReference type="EMBL" id="KAK4765001.1"/>
    </source>
</evidence>
<evidence type="ECO:0000313" key="2">
    <source>
        <dbReference type="Proteomes" id="UP001346149"/>
    </source>
</evidence>
<accession>A0AAN7QE74</accession>
<dbReference type="PANTHER" id="PTHR36030:SF1">
    <property type="entry name" value="CALMODULIN-BINDING DOMAIN-CONTAINING PROTEIN"/>
    <property type="match status" value="1"/>
</dbReference>
<dbReference type="AlphaFoldDB" id="A0AAN7QE74"/>
<sequence>METTVSYSNHKRRAISCSSIKTKLASSFSRTVKPNNPFMIFPSKVKPESSPLSSNSKHNLDLSQWSLTPTQKSRPPAVDGQLRRGNYHYYYRNYGVASSGDENVDMKAACYISNVKERFKLDGEF</sequence>
<gene>
    <name evidence="1" type="ORF">SAY86_026091</name>
</gene>
<keyword evidence="2" id="KW-1185">Reference proteome</keyword>
<comment type="caution">
    <text evidence="1">The sequence shown here is derived from an EMBL/GenBank/DDBJ whole genome shotgun (WGS) entry which is preliminary data.</text>
</comment>
<proteinExistence type="predicted"/>
<dbReference type="PANTHER" id="PTHR36030">
    <property type="entry name" value="CALMODULIN-BINDING DOMAIN-CONTAINING PROTEIN"/>
    <property type="match status" value="1"/>
</dbReference>
<name>A0AAN7QE74_TRANT</name>
<protein>
    <submittedName>
        <fullName evidence="1">Uncharacterized protein</fullName>
    </submittedName>
</protein>
<reference evidence="1 2" key="1">
    <citation type="journal article" date="2023" name="Hortic Res">
        <title>Pangenome of water caltrop reveals structural variations and asymmetric subgenome divergence after allopolyploidization.</title>
        <authorList>
            <person name="Zhang X."/>
            <person name="Chen Y."/>
            <person name="Wang L."/>
            <person name="Yuan Y."/>
            <person name="Fang M."/>
            <person name="Shi L."/>
            <person name="Lu R."/>
            <person name="Comes H.P."/>
            <person name="Ma Y."/>
            <person name="Chen Y."/>
            <person name="Huang G."/>
            <person name="Zhou Y."/>
            <person name="Zheng Z."/>
            <person name="Qiu Y."/>
        </authorList>
    </citation>
    <scope>NUCLEOTIDE SEQUENCE [LARGE SCALE GENOMIC DNA]</scope>
    <source>
        <strain evidence="1">F231</strain>
    </source>
</reference>
<dbReference type="Proteomes" id="UP001346149">
    <property type="component" value="Unassembled WGS sequence"/>
</dbReference>